<name>A0AAQ3NKE3_VIGMU</name>
<protein>
    <submittedName>
        <fullName evidence="1">Uncharacterized protein</fullName>
    </submittedName>
</protein>
<evidence type="ECO:0000313" key="1">
    <source>
        <dbReference type="EMBL" id="WVZ11486.1"/>
    </source>
</evidence>
<organism evidence="1 2">
    <name type="scientific">Vigna mungo</name>
    <name type="common">Black gram</name>
    <name type="synonym">Phaseolus mungo</name>
    <dbReference type="NCBI Taxonomy" id="3915"/>
    <lineage>
        <taxon>Eukaryota</taxon>
        <taxon>Viridiplantae</taxon>
        <taxon>Streptophyta</taxon>
        <taxon>Embryophyta</taxon>
        <taxon>Tracheophyta</taxon>
        <taxon>Spermatophyta</taxon>
        <taxon>Magnoliopsida</taxon>
        <taxon>eudicotyledons</taxon>
        <taxon>Gunneridae</taxon>
        <taxon>Pentapetalae</taxon>
        <taxon>rosids</taxon>
        <taxon>fabids</taxon>
        <taxon>Fabales</taxon>
        <taxon>Fabaceae</taxon>
        <taxon>Papilionoideae</taxon>
        <taxon>50 kb inversion clade</taxon>
        <taxon>NPAAA clade</taxon>
        <taxon>indigoferoid/millettioid clade</taxon>
        <taxon>Phaseoleae</taxon>
        <taxon>Vigna</taxon>
    </lineage>
</organism>
<evidence type="ECO:0000313" key="2">
    <source>
        <dbReference type="Proteomes" id="UP001374535"/>
    </source>
</evidence>
<keyword evidence="2" id="KW-1185">Reference proteome</keyword>
<dbReference type="AlphaFoldDB" id="A0AAQ3NKE3"/>
<dbReference type="EMBL" id="CP144696">
    <property type="protein sequence ID" value="WVZ11486.1"/>
    <property type="molecule type" value="Genomic_DNA"/>
</dbReference>
<gene>
    <name evidence="1" type="ORF">V8G54_016016</name>
</gene>
<proteinExistence type="predicted"/>
<dbReference type="Proteomes" id="UP001374535">
    <property type="component" value="Chromosome 5"/>
</dbReference>
<sequence>MISPLARLIGFPQFLLSVSGWLIGLEFNSVPFRLPMSTNSHFILSKFHFIIACFPDTSESFINKSLGDTLPKVSGRREELVDCTEQRSPREGPLITSRVRQLL</sequence>
<reference evidence="1 2" key="1">
    <citation type="journal article" date="2023" name="Life. Sci Alliance">
        <title>Evolutionary insights into 3D genome organization and epigenetic landscape of Vigna mungo.</title>
        <authorList>
            <person name="Junaid A."/>
            <person name="Singh B."/>
            <person name="Bhatia S."/>
        </authorList>
    </citation>
    <scope>NUCLEOTIDE SEQUENCE [LARGE SCALE GENOMIC DNA]</scope>
    <source>
        <strain evidence="1">Urdbean</strain>
    </source>
</reference>
<accession>A0AAQ3NKE3</accession>